<dbReference type="InterPro" id="IPR003409">
    <property type="entry name" value="MORN"/>
</dbReference>
<keyword evidence="1" id="KW-0677">Repeat</keyword>
<organism evidence="2 3">
    <name type="scientific">Stylonychia lemnae</name>
    <name type="common">Ciliate</name>
    <dbReference type="NCBI Taxonomy" id="5949"/>
    <lineage>
        <taxon>Eukaryota</taxon>
        <taxon>Sar</taxon>
        <taxon>Alveolata</taxon>
        <taxon>Ciliophora</taxon>
        <taxon>Intramacronucleata</taxon>
        <taxon>Spirotrichea</taxon>
        <taxon>Stichotrichia</taxon>
        <taxon>Sporadotrichida</taxon>
        <taxon>Oxytrichidae</taxon>
        <taxon>Stylonychinae</taxon>
        <taxon>Stylonychia</taxon>
    </lineage>
</organism>
<dbReference type="AlphaFoldDB" id="A0A078AZ26"/>
<sequence>MGNCNGCGCQDRDEITQQVDLAIEDQYFIKKKKGDFNSAQSSNVMLSNQASLVKFQASWRGYFQRKMIKRLQEDMEREKGPSKYFLKVEAMETVSNRVFNPNQKQEFRPTYIYKTGAKFTGEWLGGFRNGFGTMQWPDGSTYQGQWVQGKADGYGRFVYPNGDQYIGMWKNDKANGWGVSHKMDENGEGPIILEGMFKGDRLSGFGRMKVVKDDTLYEGQFYQGNKDGWGIILWPDNSVLEGNWTKGKINGVGLYKWSDGRQYSGEWVDQKLHGVGLYKWKDGKVYKGEYTNDKKHGYGIYTLQDGRTYEGWWVDGKQHGIGCFIFEDGKSRQMKNKKGVWEDGKRIMWLENPEVVRKIEQGVIDYRTFMQIPENQMREHVSGNSHLFDKPDYIDDRLEDIQVIVNSNSESHQKDKEYFLQKVQETKERVDEAVDFSDRLLTSSSKFRAQQKGSFQSQRMTFGLRPDTN</sequence>
<dbReference type="PANTHER" id="PTHR23084">
    <property type="entry name" value="PHOSPHATIDYLINOSITOL-4-PHOSPHATE 5-KINASE RELATED"/>
    <property type="match status" value="1"/>
</dbReference>
<gene>
    <name evidence="2" type="primary">Contig10191.g10883</name>
    <name evidence="2" type="ORF">STYLEM_16487</name>
</gene>
<dbReference type="InParanoid" id="A0A078AZ26"/>
<evidence type="ECO:0000313" key="3">
    <source>
        <dbReference type="Proteomes" id="UP000039865"/>
    </source>
</evidence>
<dbReference type="OrthoDB" id="282259at2759"/>
<protein>
    <recommendedName>
        <fullName evidence="4">Morn repeat protein</fullName>
    </recommendedName>
</protein>
<dbReference type="Proteomes" id="UP000039865">
    <property type="component" value="Unassembled WGS sequence"/>
</dbReference>
<evidence type="ECO:0000256" key="1">
    <source>
        <dbReference type="ARBA" id="ARBA00022737"/>
    </source>
</evidence>
<evidence type="ECO:0008006" key="4">
    <source>
        <dbReference type="Google" id="ProtNLM"/>
    </source>
</evidence>
<dbReference type="Gene3D" id="2.20.110.10">
    <property type="entry name" value="Histone H3 K4-specific methyltransferase SET7/9 N-terminal domain"/>
    <property type="match status" value="4"/>
</dbReference>
<dbReference type="PANTHER" id="PTHR23084:SF179">
    <property type="entry name" value="OS10G0565000 PROTEIN"/>
    <property type="match status" value="1"/>
</dbReference>
<name>A0A078AZ26_STYLE</name>
<dbReference type="PROSITE" id="PS50096">
    <property type="entry name" value="IQ"/>
    <property type="match status" value="1"/>
</dbReference>
<dbReference type="SMART" id="SM00698">
    <property type="entry name" value="MORN"/>
    <property type="match status" value="8"/>
</dbReference>
<dbReference type="EMBL" id="CCKQ01015566">
    <property type="protein sequence ID" value="CDW87384.1"/>
    <property type="molecule type" value="Genomic_DNA"/>
</dbReference>
<keyword evidence="3" id="KW-1185">Reference proteome</keyword>
<proteinExistence type="predicted"/>
<dbReference type="Pfam" id="PF02493">
    <property type="entry name" value="MORN"/>
    <property type="match status" value="8"/>
</dbReference>
<dbReference type="SUPFAM" id="SSF82185">
    <property type="entry name" value="Histone H3 K4-specific methyltransferase SET7/9 N-terminal domain"/>
    <property type="match status" value="2"/>
</dbReference>
<accession>A0A078AZ26</accession>
<reference evidence="2 3" key="1">
    <citation type="submission" date="2014-06" db="EMBL/GenBank/DDBJ databases">
        <authorList>
            <person name="Swart Estienne"/>
        </authorList>
    </citation>
    <scope>NUCLEOTIDE SEQUENCE [LARGE SCALE GENOMIC DNA]</scope>
    <source>
        <strain evidence="2 3">130c</strain>
    </source>
</reference>
<evidence type="ECO:0000313" key="2">
    <source>
        <dbReference type="EMBL" id="CDW87384.1"/>
    </source>
</evidence>